<evidence type="ECO:0000256" key="5">
    <source>
        <dbReference type="ARBA" id="ARBA00023014"/>
    </source>
</evidence>
<feature type="domain" description="4Fe-4S ferredoxin-type" evidence="8">
    <location>
        <begin position="7"/>
        <end position="36"/>
    </location>
</feature>
<comment type="caution">
    <text evidence="9">The sequence shown here is derived from an EMBL/GenBank/DDBJ whole genome shotgun (WGS) entry which is preliminary data.</text>
</comment>
<dbReference type="PROSITE" id="PS51379">
    <property type="entry name" value="4FE4S_FER_2"/>
    <property type="match status" value="1"/>
</dbReference>
<evidence type="ECO:0000259" key="8">
    <source>
        <dbReference type="PROSITE" id="PS51379"/>
    </source>
</evidence>
<feature type="compositionally biased region" description="Polar residues" evidence="7">
    <location>
        <begin position="28"/>
        <end position="37"/>
    </location>
</feature>
<evidence type="ECO:0000313" key="11">
    <source>
        <dbReference type="Proteomes" id="UP000243507"/>
    </source>
</evidence>
<dbReference type="InterPro" id="IPR007859">
    <property type="entry name" value="ETF-QO/FixX_C"/>
</dbReference>
<evidence type="ECO:0000256" key="1">
    <source>
        <dbReference type="ARBA" id="ARBA00022448"/>
    </source>
</evidence>
<keyword evidence="2 6" id="KW-0479">Metal-binding</keyword>
<keyword evidence="6" id="KW-0274">FAD</keyword>
<accession>A0A2A4CN32</accession>
<comment type="cofactor">
    <cofactor evidence="6">
        <name>[4Fe-4S] cluster</name>
        <dbReference type="ChEBI" id="CHEBI:49883"/>
    </cofactor>
    <text evidence="6">Binds 1 [4Fe-4S] cluster.</text>
</comment>
<keyword evidence="6" id="KW-0560">Oxidoreductase</keyword>
<feature type="region of interest" description="Disordered" evidence="7">
    <location>
        <begin position="28"/>
        <end position="47"/>
    </location>
</feature>
<evidence type="ECO:0000313" key="10">
    <source>
        <dbReference type="EMBL" id="PCD75688.1"/>
    </source>
</evidence>
<dbReference type="EC" id="1.5.5.1" evidence="6"/>
<protein>
    <recommendedName>
        <fullName evidence="6">Electron transfer flavoprotein-ubiquinone oxidoreductase</fullName>
        <shortName evidence="6">ETF-QO</shortName>
        <ecNumber evidence="6">1.5.5.1</ecNumber>
    </recommendedName>
</protein>
<keyword evidence="6" id="KW-0830">Ubiquinone</keyword>
<sequence>EDEEGNPRFQVNFQNCVHCKTCDIKDPSQNITWTTPQGGDGPNYPNM</sequence>
<dbReference type="RefSeq" id="WP_143598930.1">
    <property type="nucleotide sequence ID" value="NZ_NTJD01000011.1"/>
</dbReference>
<dbReference type="Pfam" id="PF05187">
    <property type="entry name" value="Fer4_ETF_QO"/>
    <property type="match status" value="1"/>
</dbReference>
<dbReference type="InterPro" id="IPR040156">
    <property type="entry name" value="ETF-QO"/>
</dbReference>
<feature type="non-terminal residue" evidence="9">
    <location>
        <position position="1"/>
    </location>
</feature>
<evidence type="ECO:0000313" key="9">
    <source>
        <dbReference type="EMBL" id="PCD75549.1"/>
    </source>
</evidence>
<dbReference type="AlphaFoldDB" id="A0A2A4CN32"/>
<dbReference type="Proteomes" id="UP000243507">
    <property type="component" value="Unassembled WGS sequence"/>
</dbReference>
<keyword evidence="4 6" id="KW-0408">Iron</keyword>
<evidence type="ECO:0000256" key="6">
    <source>
        <dbReference type="RuleBase" id="RU366068"/>
    </source>
</evidence>
<proteinExistence type="predicted"/>
<comment type="catalytic activity">
    <reaction evidence="6">
        <text>a ubiquinone + reduced [electron-transfer flavoprotein] = a ubiquinol + oxidized [electron-transfer flavoprotein] + H(+)</text>
        <dbReference type="Rhea" id="RHEA:24052"/>
        <dbReference type="Rhea" id="RHEA-COMP:9565"/>
        <dbReference type="Rhea" id="RHEA-COMP:9566"/>
        <dbReference type="Rhea" id="RHEA-COMP:10685"/>
        <dbReference type="Rhea" id="RHEA-COMP:10686"/>
        <dbReference type="ChEBI" id="CHEBI:15378"/>
        <dbReference type="ChEBI" id="CHEBI:16389"/>
        <dbReference type="ChEBI" id="CHEBI:17976"/>
        <dbReference type="ChEBI" id="CHEBI:57692"/>
        <dbReference type="ChEBI" id="CHEBI:58307"/>
        <dbReference type="EC" id="1.5.5.1"/>
    </reaction>
</comment>
<evidence type="ECO:0000256" key="4">
    <source>
        <dbReference type="ARBA" id="ARBA00023004"/>
    </source>
</evidence>
<dbReference type="InterPro" id="IPR017896">
    <property type="entry name" value="4Fe4S_Fe-S-bd"/>
</dbReference>
<keyword evidence="1 6" id="KW-0813">Transport</keyword>
<dbReference type="Gene3D" id="3.30.70.20">
    <property type="match status" value="1"/>
</dbReference>
<dbReference type="OrthoDB" id="9766632at2"/>
<comment type="function">
    <text evidence="6">Accepts electrons from ETF and reduces ubiquinone.</text>
</comment>
<dbReference type="GO" id="GO:0051539">
    <property type="term" value="F:4 iron, 4 sulfur cluster binding"/>
    <property type="evidence" value="ECO:0007669"/>
    <property type="project" value="UniProtKB-UniRule"/>
</dbReference>
<dbReference type="EMBL" id="NTJD01000011">
    <property type="protein sequence ID" value="PCD75688.1"/>
    <property type="molecule type" value="Genomic_DNA"/>
</dbReference>
<dbReference type="PANTHER" id="PTHR10617">
    <property type="entry name" value="ELECTRON TRANSFER FLAVOPROTEIN-UBIQUINONE OXIDOREDUCTASE"/>
    <property type="match status" value="1"/>
</dbReference>
<evidence type="ECO:0000256" key="2">
    <source>
        <dbReference type="ARBA" id="ARBA00022723"/>
    </source>
</evidence>
<dbReference type="EMBL" id="NTJD01000015">
    <property type="protein sequence ID" value="PCD75549.1"/>
    <property type="molecule type" value="Genomic_DNA"/>
</dbReference>
<keyword evidence="11" id="KW-1185">Reference proteome</keyword>
<dbReference type="SUPFAM" id="SSF54862">
    <property type="entry name" value="4Fe-4S ferredoxins"/>
    <property type="match status" value="1"/>
</dbReference>
<organism evidence="9 11">
    <name type="scientific">Pseudothioclava arenosa</name>
    <dbReference type="NCBI Taxonomy" id="1795308"/>
    <lineage>
        <taxon>Bacteria</taxon>
        <taxon>Pseudomonadati</taxon>
        <taxon>Pseudomonadota</taxon>
        <taxon>Alphaproteobacteria</taxon>
        <taxon>Rhodobacterales</taxon>
        <taxon>Paracoccaceae</taxon>
        <taxon>Pseudothioclava</taxon>
    </lineage>
</organism>
<keyword evidence="5 6" id="KW-0411">Iron-sulfur</keyword>
<evidence type="ECO:0000256" key="3">
    <source>
        <dbReference type="ARBA" id="ARBA00022982"/>
    </source>
</evidence>
<name>A0A2A4CN32_9RHOB</name>
<dbReference type="GO" id="GO:0004174">
    <property type="term" value="F:electron-transferring-flavoprotein dehydrogenase activity"/>
    <property type="evidence" value="ECO:0007669"/>
    <property type="project" value="UniProtKB-UniRule"/>
</dbReference>
<keyword evidence="3 6" id="KW-0249">Electron transport</keyword>
<dbReference type="PANTHER" id="PTHR10617:SF107">
    <property type="entry name" value="ELECTRON TRANSFER FLAVOPROTEIN-UBIQUINONE OXIDOREDUCTASE, MITOCHONDRIAL"/>
    <property type="match status" value="1"/>
</dbReference>
<dbReference type="GO" id="GO:0046872">
    <property type="term" value="F:metal ion binding"/>
    <property type="evidence" value="ECO:0007669"/>
    <property type="project" value="UniProtKB-KW"/>
</dbReference>
<gene>
    <name evidence="10" type="ORF">CLN94_13145</name>
    <name evidence="9" type="ORF">CLN94_13585</name>
</gene>
<keyword evidence="6" id="KW-0285">Flavoprotein</keyword>
<comment type="cofactor">
    <cofactor evidence="6">
        <name>FAD</name>
        <dbReference type="ChEBI" id="CHEBI:57692"/>
    </cofactor>
</comment>
<evidence type="ECO:0000256" key="7">
    <source>
        <dbReference type="SAM" id="MobiDB-lite"/>
    </source>
</evidence>
<reference evidence="9 11" key="1">
    <citation type="submission" date="2017-09" db="EMBL/GenBank/DDBJ databases">
        <title>A multilocus sequence analysis scheme for characterization of bacteria in the genus Thioclava.</title>
        <authorList>
            <person name="Liu Y."/>
            <person name="Shao Z."/>
        </authorList>
    </citation>
    <scope>NUCLEOTIDE SEQUENCE [LARGE SCALE GENOMIC DNA]</scope>
    <source>
        <strain evidence="9 11">CAU 1312</strain>
    </source>
</reference>